<reference evidence="20" key="1">
    <citation type="journal article" date="2022" name="Int. J. Mol. Sci.">
        <title>Draft Genome of Tanacetum Coccineum: Genomic Comparison of Closely Related Tanacetum-Family Plants.</title>
        <authorList>
            <person name="Yamashiro T."/>
            <person name="Shiraishi A."/>
            <person name="Nakayama K."/>
            <person name="Satake H."/>
        </authorList>
    </citation>
    <scope>NUCLEOTIDE SEQUENCE</scope>
</reference>
<keyword evidence="21" id="KW-1185">Reference proteome</keyword>
<dbReference type="InterPro" id="IPR036397">
    <property type="entry name" value="RNaseH_sf"/>
</dbReference>
<proteinExistence type="predicted"/>
<dbReference type="PANTHER" id="PTHR37984:SF5">
    <property type="entry name" value="PROTEIN NYNRIN-LIKE"/>
    <property type="match status" value="1"/>
</dbReference>
<evidence type="ECO:0000256" key="2">
    <source>
        <dbReference type="ARBA" id="ARBA00022679"/>
    </source>
</evidence>
<dbReference type="Gene3D" id="4.10.60.10">
    <property type="entry name" value="Zinc finger, CCHC-type"/>
    <property type="match status" value="1"/>
</dbReference>
<dbReference type="Gene3D" id="1.10.340.70">
    <property type="match status" value="1"/>
</dbReference>
<keyword evidence="10" id="KW-0229">DNA integration</keyword>
<evidence type="ECO:0000256" key="18">
    <source>
        <dbReference type="SAM" id="MobiDB-lite"/>
    </source>
</evidence>
<keyword evidence="16" id="KW-0863">Zinc-finger</keyword>
<evidence type="ECO:0000259" key="19">
    <source>
        <dbReference type="PROSITE" id="PS50158"/>
    </source>
</evidence>
<dbReference type="PANTHER" id="PTHR37984">
    <property type="entry name" value="PROTEIN CBG26694"/>
    <property type="match status" value="1"/>
</dbReference>
<dbReference type="InterPro" id="IPR056924">
    <property type="entry name" value="SH3_Tf2-1"/>
</dbReference>
<dbReference type="Pfam" id="PF17919">
    <property type="entry name" value="RT_RNaseH_2"/>
    <property type="match status" value="1"/>
</dbReference>
<feature type="coiled-coil region" evidence="17">
    <location>
        <begin position="155"/>
        <end position="184"/>
    </location>
</feature>
<keyword evidence="2" id="KW-0808">Transferase</keyword>
<dbReference type="Pfam" id="PF00078">
    <property type="entry name" value="RVT_1"/>
    <property type="match status" value="1"/>
</dbReference>
<keyword evidence="15" id="KW-0511">Multifunctional enzyme</keyword>
<accession>A0ABQ5CSM5</accession>
<dbReference type="Proteomes" id="UP001151760">
    <property type="component" value="Unassembled WGS sequence"/>
</dbReference>
<comment type="caution">
    <text evidence="20">The sequence shown here is derived from an EMBL/GenBank/DDBJ whole genome shotgun (WGS) entry which is preliminary data.</text>
</comment>
<dbReference type="Gene3D" id="3.30.420.10">
    <property type="entry name" value="Ribonuclease H-like superfamily/Ribonuclease H"/>
    <property type="match status" value="1"/>
</dbReference>
<keyword evidence="7" id="KW-0255">Endonuclease</keyword>
<keyword evidence="6" id="KW-0064">Aspartyl protease</keyword>
<evidence type="ECO:0000256" key="12">
    <source>
        <dbReference type="ARBA" id="ARBA00022932"/>
    </source>
</evidence>
<dbReference type="InterPro" id="IPR012337">
    <property type="entry name" value="RNaseH-like_sf"/>
</dbReference>
<feature type="compositionally biased region" description="Acidic residues" evidence="18">
    <location>
        <begin position="25"/>
        <end position="48"/>
    </location>
</feature>
<dbReference type="Pfam" id="PF03732">
    <property type="entry name" value="Retrotrans_gag"/>
    <property type="match status" value="1"/>
</dbReference>
<dbReference type="Pfam" id="PF08284">
    <property type="entry name" value="RVP_2"/>
    <property type="match status" value="1"/>
</dbReference>
<evidence type="ECO:0000256" key="4">
    <source>
        <dbReference type="ARBA" id="ARBA00022722"/>
    </source>
</evidence>
<dbReference type="Gene3D" id="2.40.70.10">
    <property type="entry name" value="Acid Proteases"/>
    <property type="match status" value="1"/>
</dbReference>
<evidence type="ECO:0000256" key="10">
    <source>
        <dbReference type="ARBA" id="ARBA00022908"/>
    </source>
</evidence>
<keyword evidence="13" id="KW-0238">DNA-binding</keyword>
<dbReference type="SUPFAM" id="SSF57756">
    <property type="entry name" value="Retrovirus zinc finger-like domains"/>
    <property type="match status" value="1"/>
</dbReference>
<evidence type="ECO:0000256" key="8">
    <source>
        <dbReference type="ARBA" id="ARBA00022801"/>
    </source>
</evidence>
<dbReference type="InterPro" id="IPR001878">
    <property type="entry name" value="Znf_CCHC"/>
</dbReference>
<evidence type="ECO:0000313" key="20">
    <source>
        <dbReference type="EMBL" id="GJT29635.1"/>
    </source>
</evidence>
<dbReference type="PROSITE" id="PS50158">
    <property type="entry name" value="ZF_CCHC"/>
    <property type="match status" value="2"/>
</dbReference>
<keyword evidence="1" id="KW-0645">Protease</keyword>
<keyword evidence="5" id="KW-0479">Metal-binding</keyword>
<feature type="compositionally biased region" description="Acidic residues" evidence="18">
    <location>
        <begin position="56"/>
        <end position="67"/>
    </location>
</feature>
<dbReference type="SUPFAM" id="SSF53098">
    <property type="entry name" value="Ribonuclease H-like"/>
    <property type="match status" value="1"/>
</dbReference>
<dbReference type="Pfam" id="PF17921">
    <property type="entry name" value="Integrase_H2C2"/>
    <property type="match status" value="1"/>
</dbReference>
<reference evidence="20" key="2">
    <citation type="submission" date="2022-01" db="EMBL/GenBank/DDBJ databases">
        <authorList>
            <person name="Yamashiro T."/>
            <person name="Shiraishi A."/>
            <person name="Satake H."/>
            <person name="Nakayama K."/>
        </authorList>
    </citation>
    <scope>NUCLEOTIDE SEQUENCE</scope>
</reference>
<dbReference type="InterPro" id="IPR036875">
    <property type="entry name" value="Znf_CCHC_sf"/>
</dbReference>
<evidence type="ECO:0000256" key="16">
    <source>
        <dbReference type="PROSITE-ProRule" id="PRU00047"/>
    </source>
</evidence>
<dbReference type="InterPro" id="IPR000477">
    <property type="entry name" value="RT_dom"/>
</dbReference>
<keyword evidence="4" id="KW-0540">Nuclease</keyword>
<dbReference type="SMART" id="SM00343">
    <property type="entry name" value="ZnF_C2HC"/>
    <property type="match status" value="2"/>
</dbReference>
<dbReference type="InterPro" id="IPR043502">
    <property type="entry name" value="DNA/RNA_pol_sf"/>
</dbReference>
<feature type="domain" description="CCHC-type" evidence="19">
    <location>
        <begin position="427"/>
        <end position="443"/>
    </location>
</feature>
<keyword evidence="11 20" id="KW-0695">RNA-directed DNA polymerase</keyword>
<name>A0ABQ5CSM5_9ASTR</name>
<evidence type="ECO:0000256" key="15">
    <source>
        <dbReference type="ARBA" id="ARBA00023268"/>
    </source>
</evidence>
<evidence type="ECO:0000256" key="5">
    <source>
        <dbReference type="ARBA" id="ARBA00022723"/>
    </source>
</evidence>
<evidence type="ECO:0000256" key="6">
    <source>
        <dbReference type="ARBA" id="ARBA00022750"/>
    </source>
</evidence>
<evidence type="ECO:0000256" key="3">
    <source>
        <dbReference type="ARBA" id="ARBA00022695"/>
    </source>
</evidence>
<dbReference type="InterPro" id="IPR041588">
    <property type="entry name" value="Integrase_H2C2"/>
</dbReference>
<keyword evidence="3" id="KW-0548">Nucleotidyltransferase</keyword>
<dbReference type="InterPro" id="IPR041577">
    <property type="entry name" value="RT_RNaseH_2"/>
</dbReference>
<keyword evidence="14" id="KW-0233">DNA recombination</keyword>
<evidence type="ECO:0000256" key="7">
    <source>
        <dbReference type="ARBA" id="ARBA00022759"/>
    </source>
</evidence>
<protein>
    <submittedName>
        <fullName evidence="20">Reverse transcriptase domain-containing protein</fullName>
    </submittedName>
</protein>
<dbReference type="GO" id="GO:0003964">
    <property type="term" value="F:RNA-directed DNA polymerase activity"/>
    <property type="evidence" value="ECO:0007669"/>
    <property type="project" value="UniProtKB-KW"/>
</dbReference>
<evidence type="ECO:0000313" key="21">
    <source>
        <dbReference type="Proteomes" id="UP001151760"/>
    </source>
</evidence>
<dbReference type="CDD" id="cd00303">
    <property type="entry name" value="retropepsin_like"/>
    <property type="match status" value="1"/>
</dbReference>
<evidence type="ECO:0000256" key="13">
    <source>
        <dbReference type="ARBA" id="ARBA00023125"/>
    </source>
</evidence>
<feature type="region of interest" description="Disordered" evidence="18">
    <location>
        <begin position="1"/>
        <end position="67"/>
    </location>
</feature>
<dbReference type="Gene3D" id="3.30.70.270">
    <property type="match status" value="2"/>
</dbReference>
<evidence type="ECO:0000256" key="11">
    <source>
        <dbReference type="ARBA" id="ARBA00022918"/>
    </source>
</evidence>
<dbReference type="CDD" id="cd01647">
    <property type="entry name" value="RT_LTR"/>
    <property type="match status" value="1"/>
</dbReference>
<dbReference type="EMBL" id="BQNB010014559">
    <property type="protein sequence ID" value="GJT29635.1"/>
    <property type="molecule type" value="Genomic_DNA"/>
</dbReference>
<dbReference type="InterPro" id="IPR043128">
    <property type="entry name" value="Rev_trsase/Diguanyl_cyclase"/>
</dbReference>
<feature type="domain" description="CCHC-type" evidence="19">
    <location>
        <begin position="458"/>
        <end position="473"/>
    </location>
</feature>
<dbReference type="InterPro" id="IPR021109">
    <property type="entry name" value="Peptidase_aspartic_dom_sf"/>
</dbReference>
<dbReference type="Gene3D" id="3.10.10.10">
    <property type="entry name" value="HIV Type 1 Reverse Transcriptase, subunit A, domain 1"/>
    <property type="match status" value="1"/>
</dbReference>
<keyword evidence="12" id="KW-0239">DNA-directed DNA polymerase</keyword>
<evidence type="ECO:0000256" key="17">
    <source>
        <dbReference type="SAM" id="Coils"/>
    </source>
</evidence>
<dbReference type="Pfam" id="PF24626">
    <property type="entry name" value="SH3_Tf2-1"/>
    <property type="match status" value="1"/>
</dbReference>
<gene>
    <name evidence="20" type="ORF">Tco_0909910</name>
</gene>
<dbReference type="InterPro" id="IPR050951">
    <property type="entry name" value="Retrovirus_Pol_polyprotein"/>
</dbReference>
<evidence type="ECO:0000256" key="1">
    <source>
        <dbReference type="ARBA" id="ARBA00022670"/>
    </source>
</evidence>
<keyword evidence="9" id="KW-0460">Magnesium</keyword>
<evidence type="ECO:0000256" key="14">
    <source>
        <dbReference type="ARBA" id="ARBA00023172"/>
    </source>
</evidence>
<organism evidence="20 21">
    <name type="scientific">Tanacetum coccineum</name>
    <dbReference type="NCBI Taxonomy" id="301880"/>
    <lineage>
        <taxon>Eukaryota</taxon>
        <taxon>Viridiplantae</taxon>
        <taxon>Streptophyta</taxon>
        <taxon>Embryophyta</taxon>
        <taxon>Tracheophyta</taxon>
        <taxon>Spermatophyta</taxon>
        <taxon>Magnoliopsida</taxon>
        <taxon>eudicotyledons</taxon>
        <taxon>Gunneridae</taxon>
        <taxon>Pentapetalae</taxon>
        <taxon>asterids</taxon>
        <taxon>campanulids</taxon>
        <taxon>Asterales</taxon>
        <taxon>Asteraceae</taxon>
        <taxon>Asteroideae</taxon>
        <taxon>Anthemideae</taxon>
        <taxon>Anthemidinae</taxon>
        <taxon>Tanacetum</taxon>
    </lineage>
</organism>
<sequence length="1376" mass="158056">MANIIPPDHVDDLPDPALAIPEPALVDENEEPEEEEEFEDEEEFEEENPQEKEYDMEVDIEEEENEPELIFPYVKADPLNPLPPASDSENEDVIEVEDTVDPKDETIPASVYEVGESSTASFHREDSDGLLPGFMRRDINSLFVRSSVEEGTVTMENLVRKLGNAEEKAECKELKKELEESRDQVTAPVVRECTFAGFMKCNPDNFCGTEGPVELRRWFEKTEMTFGISECAKDKKVKFAATTLRGPALTWWNSKVVILGLDVANQIGWTKMKKLMTAEFCPAEELQRMENELWNLKVKEYNMVAYTQRFNELALMCPRMVKPESAKIDAYIRGLSDNIKGEVTSSKPTNLNEVVRMAHKLMEQKLQARNERILEENKQKWENFQSGNSSGNTRAMKTALNEGKVSSGSLPVCERCFTRHVGQCTIKCHKCGKIGHKARCCKEKNVATGANAQPIWTCYDCGEQGHTRNRCPRKVKQEEVEEARGRAYAIKDAEPQGLNVVTNTSYEVELADGRLVSTNTVLKGCTLNLVNHLFEIDLMPIKLGTFDVIIGMDWLVKHDAVIVCGEKVVHIPYGNETLTVESDKGMSQLKVISCIKACKYIERGCHLFLAHVTEKKPKEKRLEDVAVIRDFPKVFPDDLPGLPPPRQVEFRIDLVPGAAPVARALYRLAPSEMKELSIDLRSGYHQLHIKEEDILITAYRIQYGHFEFQVMPFGLTNAPAVFMDLMNRVCKPYLDKFVIVFIDDILVYSKDKEEHGKHLKIILELLKKERLYAKFSKCDFWLDSVQFLGHVIDNKGVHVDPAKIEALKNWVALMTPTEVRQFLGLAGYYQRFIEGFSMIFKPLTKLTQKDKKYEWGKEEEEAFQILKQKLYSSPILALPEGTKDFVIYCDVSLMGYGAVLMQQEKVIAYASRQLKTHKENYTTHDEFGAIVFALSDYDCEIRYHLGKANVVADALSRKERIKPLRVRALMMTVHNDLPKQILEAQKEAMKKKNVKAKNLGRLIKQIFEFRPDRTRCFRNRVWLPRFGGLRDLIMHESHKSKYSIHPGSDKMYQDLKLLYWWPNMKANIATYVSKCLTCTKVKAEHQKPFGLLQQPEILVWKWEMITMDLISRLPITPSGYDTTWVIVDRLTKLAHFLPINKTEIMENLTQLYPKEVVCRHGVTISIILDRDSHFTSHVCWSEVGDSQLTGPELIRETTKNIVQIKNRLLTARSRQKSYAVRRSKSLEFEVRDMVLLKVSPWKGIIRFGKRGKLSPCYIGPFKILARVGPVAYTLELPEELKGIHSTFYVSNLKTCLADENLIIPLDEIQLDDKLHFIEEPVEIIDREVKRLKQSRIPIVKVRWNSQRGPEFTWEREDQIKNKYPLFTSNDEARKSG</sequence>
<keyword evidence="8" id="KW-0378">Hydrolase</keyword>
<dbReference type="InterPro" id="IPR005162">
    <property type="entry name" value="Retrotrans_gag_dom"/>
</dbReference>
<evidence type="ECO:0000256" key="9">
    <source>
        <dbReference type="ARBA" id="ARBA00022842"/>
    </source>
</evidence>
<keyword evidence="17" id="KW-0175">Coiled coil</keyword>
<dbReference type="SUPFAM" id="SSF56672">
    <property type="entry name" value="DNA/RNA polymerases"/>
    <property type="match status" value="1"/>
</dbReference>
<keyword evidence="16" id="KW-0862">Zinc</keyword>